<feature type="compositionally biased region" description="Basic and acidic residues" evidence="1">
    <location>
        <begin position="97"/>
        <end position="106"/>
    </location>
</feature>
<evidence type="ECO:0000256" key="1">
    <source>
        <dbReference type="SAM" id="MobiDB-lite"/>
    </source>
</evidence>
<dbReference type="Proteomes" id="UP000249390">
    <property type="component" value="Unassembled WGS sequence"/>
</dbReference>
<feature type="region of interest" description="Disordered" evidence="1">
    <location>
        <begin position="14"/>
        <end position="35"/>
    </location>
</feature>
<feature type="compositionally biased region" description="Basic and acidic residues" evidence="1">
    <location>
        <begin position="80"/>
        <end position="89"/>
    </location>
</feature>
<dbReference type="EMBL" id="NQVE01000046">
    <property type="protein sequence ID" value="RAL51911.1"/>
    <property type="molecule type" value="Genomic_DNA"/>
</dbReference>
<protein>
    <submittedName>
        <fullName evidence="2">Uncharacterized protein</fullName>
    </submittedName>
</protein>
<keyword evidence="3" id="KW-1185">Reference proteome</keyword>
<feature type="region of interest" description="Disordered" evidence="1">
    <location>
        <begin position="56"/>
        <end position="106"/>
    </location>
</feature>
<dbReference type="AlphaFoldDB" id="A0A328E634"/>
<gene>
    <name evidence="2" type="ORF">DM860_010629</name>
</gene>
<accession>A0A328E634</accession>
<comment type="caution">
    <text evidence="2">The sequence shown here is derived from an EMBL/GenBank/DDBJ whole genome shotgun (WGS) entry which is preliminary data.</text>
</comment>
<evidence type="ECO:0000313" key="2">
    <source>
        <dbReference type="EMBL" id="RAL51911.1"/>
    </source>
</evidence>
<name>A0A328E634_9ASTE</name>
<reference evidence="2 3" key="1">
    <citation type="submission" date="2018-06" db="EMBL/GenBank/DDBJ databases">
        <title>The Genome of Cuscuta australis (Dodder) Provides Insight into the Evolution of Plant Parasitism.</title>
        <authorList>
            <person name="Liu H."/>
        </authorList>
    </citation>
    <scope>NUCLEOTIDE SEQUENCE [LARGE SCALE GENOMIC DNA]</scope>
    <source>
        <strain evidence="3">cv. Yunnan</strain>
        <tissue evidence="2">Vines</tissue>
    </source>
</reference>
<organism evidence="2 3">
    <name type="scientific">Cuscuta australis</name>
    <dbReference type="NCBI Taxonomy" id="267555"/>
    <lineage>
        <taxon>Eukaryota</taxon>
        <taxon>Viridiplantae</taxon>
        <taxon>Streptophyta</taxon>
        <taxon>Embryophyta</taxon>
        <taxon>Tracheophyta</taxon>
        <taxon>Spermatophyta</taxon>
        <taxon>Magnoliopsida</taxon>
        <taxon>eudicotyledons</taxon>
        <taxon>Gunneridae</taxon>
        <taxon>Pentapetalae</taxon>
        <taxon>asterids</taxon>
        <taxon>lamiids</taxon>
        <taxon>Solanales</taxon>
        <taxon>Convolvulaceae</taxon>
        <taxon>Cuscuteae</taxon>
        <taxon>Cuscuta</taxon>
        <taxon>Cuscuta subgen. Grammica</taxon>
        <taxon>Cuscuta sect. Cleistogrammica</taxon>
    </lineage>
</organism>
<proteinExistence type="predicted"/>
<evidence type="ECO:0000313" key="3">
    <source>
        <dbReference type="Proteomes" id="UP000249390"/>
    </source>
</evidence>
<sequence length="106" mass="11006">MRFGDGGAVLDLLHGNTNWTTAAAPQAPGRGGRRRTCPVPLLLVGGCGSIKPTADCSAARMSPSQRLSPAATDLDGGSRAMREVRRRGDGGTLPPLRLDRAVDPSD</sequence>